<evidence type="ECO:0000313" key="2">
    <source>
        <dbReference type="Proteomes" id="UP000316213"/>
    </source>
</evidence>
<proteinExistence type="predicted"/>
<dbReference type="AlphaFoldDB" id="A0A5C5ZIL3"/>
<evidence type="ECO:0000313" key="1">
    <source>
        <dbReference type="EMBL" id="TWT86955.1"/>
    </source>
</evidence>
<dbReference type="EMBL" id="SJPM01000031">
    <property type="protein sequence ID" value="TWT86955.1"/>
    <property type="molecule type" value="Genomic_DNA"/>
</dbReference>
<protein>
    <submittedName>
        <fullName evidence="1">Uncharacterized protein</fullName>
    </submittedName>
</protein>
<gene>
    <name evidence="1" type="ORF">Pla100_60160</name>
</gene>
<accession>A0A5C5ZIL3</accession>
<reference evidence="1 2" key="1">
    <citation type="submission" date="2019-02" db="EMBL/GenBank/DDBJ databases">
        <title>Deep-cultivation of Planctomycetes and their phenomic and genomic characterization uncovers novel biology.</title>
        <authorList>
            <person name="Wiegand S."/>
            <person name="Jogler M."/>
            <person name="Boedeker C."/>
            <person name="Pinto D."/>
            <person name="Vollmers J."/>
            <person name="Rivas-Marin E."/>
            <person name="Kohn T."/>
            <person name="Peeters S.H."/>
            <person name="Heuer A."/>
            <person name="Rast P."/>
            <person name="Oberbeckmann S."/>
            <person name="Bunk B."/>
            <person name="Jeske O."/>
            <person name="Meyerdierks A."/>
            <person name="Storesund J.E."/>
            <person name="Kallscheuer N."/>
            <person name="Luecker S."/>
            <person name="Lage O.M."/>
            <person name="Pohl T."/>
            <person name="Merkel B.J."/>
            <person name="Hornburger P."/>
            <person name="Mueller R.-W."/>
            <person name="Bruemmer F."/>
            <person name="Labrenz M."/>
            <person name="Spormann A.M."/>
            <person name="Op Den Camp H."/>
            <person name="Overmann J."/>
            <person name="Amann R."/>
            <person name="Jetten M.S.M."/>
            <person name="Mascher T."/>
            <person name="Medema M.H."/>
            <person name="Devos D.P."/>
            <person name="Kaster A.-K."/>
            <person name="Ovreas L."/>
            <person name="Rohde M."/>
            <person name="Galperin M.Y."/>
            <person name="Jogler C."/>
        </authorList>
    </citation>
    <scope>NUCLEOTIDE SEQUENCE [LARGE SCALE GENOMIC DNA]</scope>
    <source>
        <strain evidence="1 2">Pla100</strain>
    </source>
</reference>
<name>A0A5C5ZIL3_9BACT</name>
<sequence>MLRVSEKLAYVSNRRIGCPFLAIDTSPTRENVLI</sequence>
<organism evidence="1 2">
    <name type="scientific">Neorhodopirellula pilleata</name>
    <dbReference type="NCBI Taxonomy" id="2714738"/>
    <lineage>
        <taxon>Bacteria</taxon>
        <taxon>Pseudomonadati</taxon>
        <taxon>Planctomycetota</taxon>
        <taxon>Planctomycetia</taxon>
        <taxon>Pirellulales</taxon>
        <taxon>Pirellulaceae</taxon>
        <taxon>Neorhodopirellula</taxon>
    </lineage>
</organism>
<comment type="caution">
    <text evidence="1">The sequence shown here is derived from an EMBL/GenBank/DDBJ whole genome shotgun (WGS) entry which is preliminary data.</text>
</comment>
<dbReference type="Proteomes" id="UP000316213">
    <property type="component" value="Unassembled WGS sequence"/>
</dbReference>
<keyword evidence="2" id="KW-1185">Reference proteome</keyword>